<dbReference type="Gene3D" id="3.60.21.10">
    <property type="match status" value="1"/>
</dbReference>
<keyword evidence="1" id="KW-0732">Signal</keyword>
<comment type="similarity">
    <text evidence="1">Belongs to the 5'-nucleotidase family.</text>
</comment>
<dbReference type="PRINTS" id="PR01607">
    <property type="entry name" value="APYRASEFAMLY"/>
</dbReference>
<dbReference type="Proteomes" id="UP000649739">
    <property type="component" value="Unassembled WGS sequence"/>
</dbReference>
<reference evidence="3" key="2">
    <citation type="submission" date="2020-09" db="EMBL/GenBank/DDBJ databases">
        <authorList>
            <person name="Sun Q."/>
            <person name="Ohkuma M."/>
        </authorList>
    </citation>
    <scope>NUCLEOTIDE SEQUENCE</scope>
    <source>
        <strain evidence="3">JCM 3090</strain>
    </source>
</reference>
<organism evidence="3 4">
    <name type="scientific">Pilimelia anulata</name>
    <dbReference type="NCBI Taxonomy" id="53371"/>
    <lineage>
        <taxon>Bacteria</taxon>
        <taxon>Bacillati</taxon>
        <taxon>Actinomycetota</taxon>
        <taxon>Actinomycetes</taxon>
        <taxon>Micromonosporales</taxon>
        <taxon>Micromonosporaceae</taxon>
        <taxon>Pilimelia</taxon>
    </lineage>
</organism>
<proteinExistence type="inferred from homology"/>
<feature type="chain" id="PRO_5035340579" evidence="1">
    <location>
        <begin position="32"/>
        <end position="598"/>
    </location>
</feature>
<dbReference type="GO" id="GO:0030288">
    <property type="term" value="C:outer membrane-bounded periplasmic space"/>
    <property type="evidence" value="ECO:0007669"/>
    <property type="project" value="TreeGrafter"/>
</dbReference>
<dbReference type="Gene3D" id="3.90.780.10">
    <property type="entry name" value="5'-Nucleotidase, C-terminal domain"/>
    <property type="match status" value="1"/>
</dbReference>
<sequence>MRTTSTRVRTGLAAALALAVTLTPLPRPAAAADPLAPVRVTLGAGDRLARGTLLGYNDFHGAVDPPAGSAAAVTGVPAGGVEYLATWLQRRRAAAAAAGRPALTVGAGDLIGATPLVSAAFHDEPTIELMDLVGLDISAVGNHEFDEGVAELRRMDRGGCHPVDGCADGDGFAGARFAYLAANTVDRRTRKPVLPPVAVRTIDGVPVGFVGLTLKGTAGIVNPAGVADVEFLDEAATANAWAARLRDLGVHAVVLLLHEGGQQGGTAPAPGGCAHFAGPVVDIVARLAPEFGAVVSGHTHRFYTCSLPNAAGAPTVVTSAGSNGQLITDLSITLDRRTKRFTEVAARNHIVVNGIPDGQGGWRKDATGAYLRDPALVDPAAKRLADKYRTAVAPLANRVVGRITADIGNTPAASGEQPLGDVIADAQLARTRGAGAQLALMNPGGVRAPLVHGASAGGEQPGEVTYGEAFAVQPFNNLLVTQTLTGAQVRAALEQQFPVAGPQRVLQPSAGVRFTYDTRRAPGDRITAATVDGVPLDPARAYRVTTNDFLANGGDGFAALTGGTDRAVAPGFDIDALVAYLAAGPVAPGPADRVTRIG</sequence>
<dbReference type="GO" id="GO:0009166">
    <property type="term" value="P:nucleotide catabolic process"/>
    <property type="evidence" value="ECO:0007669"/>
    <property type="project" value="InterPro"/>
</dbReference>
<dbReference type="InterPro" id="IPR006179">
    <property type="entry name" value="5_nucleotidase/apyrase"/>
</dbReference>
<dbReference type="SUPFAM" id="SSF55816">
    <property type="entry name" value="5'-nucleotidase (syn. UDP-sugar hydrolase), C-terminal domain"/>
    <property type="match status" value="1"/>
</dbReference>
<dbReference type="GO" id="GO:0008768">
    <property type="term" value="F:UDP-sugar diphosphatase activity"/>
    <property type="evidence" value="ECO:0007669"/>
    <property type="project" value="TreeGrafter"/>
</dbReference>
<dbReference type="Pfam" id="PF02872">
    <property type="entry name" value="5_nucleotid_C"/>
    <property type="match status" value="1"/>
</dbReference>
<keyword evidence="4" id="KW-1185">Reference proteome</keyword>
<dbReference type="RefSeq" id="WP_189170907.1">
    <property type="nucleotide sequence ID" value="NZ_BMQB01000006.1"/>
</dbReference>
<reference evidence="3" key="1">
    <citation type="journal article" date="2014" name="Int. J. Syst. Evol. Microbiol.">
        <title>Complete genome sequence of Corynebacterium casei LMG S-19264T (=DSM 44701T), isolated from a smear-ripened cheese.</title>
        <authorList>
            <consortium name="US DOE Joint Genome Institute (JGI-PGF)"/>
            <person name="Walter F."/>
            <person name="Albersmeier A."/>
            <person name="Kalinowski J."/>
            <person name="Ruckert C."/>
        </authorList>
    </citation>
    <scope>NUCLEOTIDE SEQUENCE</scope>
    <source>
        <strain evidence="3">JCM 3090</strain>
    </source>
</reference>
<dbReference type="SUPFAM" id="SSF56300">
    <property type="entry name" value="Metallo-dependent phosphatases"/>
    <property type="match status" value="1"/>
</dbReference>
<feature type="signal peptide" evidence="1">
    <location>
        <begin position="1"/>
        <end position="31"/>
    </location>
</feature>
<dbReference type="PANTHER" id="PTHR11575">
    <property type="entry name" value="5'-NUCLEOTIDASE-RELATED"/>
    <property type="match status" value="1"/>
</dbReference>
<dbReference type="InterPro" id="IPR008334">
    <property type="entry name" value="5'-Nucleotdase_C"/>
</dbReference>
<evidence type="ECO:0000313" key="3">
    <source>
        <dbReference type="EMBL" id="GGJ99464.1"/>
    </source>
</evidence>
<comment type="caution">
    <text evidence="3">The sequence shown here is derived from an EMBL/GenBank/DDBJ whole genome shotgun (WGS) entry which is preliminary data.</text>
</comment>
<dbReference type="InterPro" id="IPR029052">
    <property type="entry name" value="Metallo-depent_PP-like"/>
</dbReference>
<keyword evidence="1" id="KW-0378">Hydrolase</keyword>
<feature type="domain" description="5'-Nucleotidase C-terminal" evidence="2">
    <location>
        <begin position="399"/>
        <end position="561"/>
    </location>
</feature>
<dbReference type="GO" id="GO:0000166">
    <property type="term" value="F:nucleotide binding"/>
    <property type="evidence" value="ECO:0007669"/>
    <property type="project" value="UniProtKB-KW"/>
</dbReference>
<name>A0A8J3BAD2_9ACTN</name>
<dbReference type="PANTHER" id="PTHR11575:SF24">
    <property type="entry name" value="5'-NUCLEOTIDASE"/>
    <property type="match status" value="1"/>
</dbReference>
<keyword evidence="1" id="KW-0547">Nucleotide-binding</keyword>
<dbReference type="InterPro" id="IPR036907">
    <property type="entry name" value="5'-Nucleotdase_C_sf"/>
</dbReference>
<accession>A0A8J3BAD2</accession>
<dbReference type="EMBL" id="BMQB01000006">
    <property type="protein sequence ID" value="GGJ99464.1"/>
    <property type="molecule type" value="Genomic_DNA"/>
</dbReference>
<dbReference type="GO" id="GO:0008253">
    <property type="term" value="F:5'-nucleotidase activity"/>
    <property type="evidence" value="ECO:0007669"/>
    <property type="project" value="TreeGrafter"/>
</dbReference>
<protein>
    <submittedName>
        <fullName evidence="3">5'-nucleotidase</fullName>
    </submittedName>
</protein>
<dbReference type="AlphaFoldDB" id="A0A8J3BAD2"/>
<gene>
    <name evidence="3" type="ORF">GCM10010123_31640</name>
</gene>
<evidence type="ECO:0000256" key="1">
    <source>
        <dbReference type="RuleBase" id="RU362119"/>
    </source>
</evidence>
<evidence type="ECO:0000313" key="4">
    <source>
        <dbReference type="Proteomes" id="UP000649739"/>
    </source>
</evidence>
<evidence type="ECO:0000259" key="2">
    <source>
        <dbReference type="Pfam" id="PF02872"/>
    </source>
</evidence>